<dbReference type="PANTHER" id="PTHR10638">
    <property type="entry name" value="COPPER AMINE OXIDASE"/>
    <property type="match status" value="1"/>
</dbReference>
<dbReference type="Gene3D" id="3.10.450.40">
    <property type="match status" value="2"/>
</dbReference>
<evidence type="ECO:0000256" key="5">
    <source>
        <dbReference type="ARBA" id="ARBA00023002"/>
    </source>
</evidence>
<keyword evidence="13" id="KW-1185">Reference proteome</keyword>
<dbReference type="PANTHER" id="PTHR10638:SF20">
    <property type="entry name" value="AMINE OXIDASE"/>
    <property type="match status" value="1"/>
</dbReference>
<keyword evidence="5 9" id="KW-0560">Oxidoreductase</keyword>
<dbReference type="Pfam" id="PF09248">
    <property type="entry name" value="DUF1965"/>
    <property type="match status" value="1"/>
</dbReference>
<organism evidence="12 13">
    <name type="scientific">Cladonia borealis</name>
    <dbReference type="NCBI Taxonomy" id="184061"/>
    <lineage>
        <taxon>Eukaryota</taxon>
        <taxon>Fungi</taxon>
        <taxon>Dikarya</taxon>
        <taxon>Ascomycota</taxon>
        <taxon>Pezizomycotina</taxon>
        <taxon>Lecanoromycetes</taxon>
        <taxon>OSLEUM clade</taxon>
        <taxon>Lecanoromycetidae</taxon>
        <taxon>Lecanorales</taxon>
        <taxon>Lecanorineae</taxon>
        <taxon>Cladoniaceae</taxon>
        <taxon>Cladonia</taxon>
    </lineage>
</organism>
<evidence type="ECO:0000259" key="11">
    <source>
        <dbReference type="Pfam" id="PF09248"/>
    </source>
</evidence>
<dbReference type="PRINTS" id="PR00766">
    <property type="entry name" value="CUDAOXIDASE"/>
</dbReference>
<evidence type="ECO:0000313" key="13">
    <source>
        <dbReference type="Proteomes" id="UP001166286"/>
    </source>
</evidence>
<name>A0AA39UX77_9LECA</name>
<dbReference type="InterPro" id="IPR016182">
    <property type="entry name" value="Cu_amine_oxidase_N-reg"/>
</dbReference>
<feature type="domain" description="DUF1965" evidence="11">
    <location>
        <begin position="249"/>
        <end position="315"/>
    </location>
</feature>
<dbReference type="GO" id="GO:0048038">
    <property type="term" value="F:quinone binding"/>
    <property type="evidence" value="ECO:0007669"/>
    <property type="project" value="InterPro"/>
</dbReference>
<feature type="domain" description="Copper amine oxidase catalytic" evidence="10">
    <location>
        <begin position="334"/>
        <end position="732"/>
    </location>
</feature>
<dbReference type="Pfam" id="PF01179">
    <property type="entry name" value="Cu_amine_oxid"/>
    <property type="match status" value="1"/>
</dbReference>
<evidence type="ECO:0000256" key="3">
    <source>
        <dbReference type="ARBA" id="ARBA00022723"/>
    </source>
</evidence>
<comment type="cofactor">
    <cofactor evidence="9">
        <name>Cu cation</name>
        <dbReference type="ChEBI" id="CHEBI:23378"/>
    </cofactor>
    <text evidence="9">Contains 1 topaquinone per subunit.</text>
</comment>
<dbReference type="InterPro" id="IPR015798">
    <property type="entry name" value="Cu_amine_oxidase_C"/>
</dbReference>
<dbReference type="Proteomes" id="UP001166286">
    <property type="component" value="Unassembled WGS sequence"/>
</dbReference>
<accession>A0AA39UX77</accession>
<dbReference type="InterPro" id="IPR000269">
    <property type="entry name" value="Cu_amine_oxidase"/>
</dbReference>
<comment type="caution">
    <text evidence="12">The sequence shown here is derived from an EMBL/GenBank/DDBJ whole genome shotgun (WGS) entry which is preliminary data.</text>
</comment>
<evidence type="ECO:0000256" key="1">
    <source>
        <dbReference type="ARBA" id="ARBA00001935"/>
    </source>
</evidence>
<dbReference type="InterPro" id="IPR015328">
    <property type="entry name" value="DUF1965"/>
</dbReference>
<evidence type="ECO:0000256" key="2">
    <source>
        <dbReference type="ARBA" id="ARBA00007983"/>
    </source>
</evidence>
<dbReference type="AlphaFoldDB" id="A0AA39UX77"/>
<evidence type="ECO:0000256" key="4">
    <source>
        <dbReference type="ARBA" id="ARBA00022772"/>
    </source>
</evidence>
<evidence type="ECO:0000256" key="7">
    <source>
        <dbReference type="PIRSR" id="PIRSR600269-50"/>
    </source>
</evidence>
<evidence type="ECO:0000256" key="6">
    <source>
        <dbReference type="ARBA" id="ARBA00023008"/>
    </source>
</evidence>
<keyword evidence="3 9" id="KW-0479">Metal-binding</keyword>
<evidence type="ECO:0000256" key="8">
    <source>
        <dbReference type="PIRSR" id="PIRSR600269-51"/>
    </source>
</evidence>
<evidence type="ECO:0000313" key="12">
    <source>
        <dbReference type="EMBL" id="KAK0507253.1"/>
    </source>
</evidence>
<keyword evidence="4 7" id="KW-0801">TPQ</keyword>
<sequence>MNYSPIAPPTARSLGFAALLIIVLTFTLSALFDISSLQFNNSSLQGLHDSEKSASRNELRHNIWADLSVEETKDLLHYLHTVPNHLDLTALESSNPFSNYILSTEVLRPNKSQALDYVDKRSEARPPRWAHVIVFHGSGEEATLEEYMVGPLPPAEETSIRPLTFYHNSGKSSSPNLVPDSASLRDWPYSIADEIADITQNILGSVINTGNRSNPDGLEIGFRDPWIDENGRTIRWCSFQRAGEPSQTRTLLPQGLYVKLDTTGRDPKNWEVLHWFYNNVLYNSTEAFRAAWAMPGFVITPPNLDGDWTSIESNSDNEPEAQKLAASSGNQASRRRYTLEKEQQYVSWMGFEFHMAFSAVTGVTLYDVRFKGERILYELGLQEALSQYAGSDPVQGAARYLDSFWGMGATMFEMVPGYDCPDDAEYIDTQFSLRSRMNIHRNAICLFEYTADYPLQRHTTKSYTSVSRNKYFVVRTVAVVGNYDYTIDYVFYLDGSLEIKFRASGFIQGAYYIPGESEDYGYRIHNQFASSLHDHVINFKADFDILGQHNTLMSVDIEPTIAEYPWSPGERRSTMKLTRRTVETETGLNWPANSASHLVVMNNDSANAWGEKRGYRIMPGSGMGAPAHLTFQGSKTLGRAAEWAQKDFWVSKQKDTETRSSTPASNFIAQDPMIDFGKFIDGENVVQEDLVIWFNLGNHHVPHSGDLPNTLQHTSASSVWFMPYNFHDRDPSRETSQGIRVGGPKTYYEALVPENDLGSSK</sequence>
<reference evidence="12" key="1">
    <citation type="submission" date="2023-03" db="EMBL/GenBank/DDBJ databases">
        <title>Complete genome of Cladonia borealis.</title>
        <authorList>
            <person name="Park H."/>
        </authorList>
    </citation>
    <scope>NUCLEOTIDE SEQUENCE</scope>
    <source>
        <strain evidence="12">ANT050790</strain>
    </source>
</reference>
<evidence type="ECO:0000256" key="9">
    <source>
        <dbReference type="RuleBase" id="RU000672"/>
    </source>
</evidence>
<dbReference type="Gene3D" id="2.70.98.20">
    <property type="entry name" value="Copper amine oxidase, catalytic domain"/>
    <property type="match status" value="1"/>
</dbReference>
<dbReference type="GO" id="GO:0008131">
    <property type="term" value="F:primary methylamine oxidase activity"/>
    <property type="evidence" value="ECO:0007669"/>
    <property type="project" value="InterPro"/>
</dbReference>
<dbReference type="GO" id="GO:0005507">
    <property type="term" value="F:copper ion binding"/>
    <property type="evidence" value="ECO:0007669"/>
    <property type="project" value="InterPro"/>
</dbReference>
<protein>
    <recommendedName>
        <fullName evidence="9">Amine oxidase</fullName>
        <ecNumber evidence="9">1.4.3.-</ecNumber>
    </recommendedName>
</protein>
<comment type="PTM">
    <text evidence="8 9">Topaquinone (TPQ) is generated by copper-dependent autoxidation of a specific tyrosyl residue.</text>
</comment>
<gene>
    <name evidence="12" type="ORF">JMJ35_010291</name>
</gene>
<proteinExistence type="inferred from homology"/>
<dbReference type="EMBL" id="JAFEKC020000024">
    <property type="protein sequence ID" value="KAK0507253.1"/>
    <property type="molecule type" value="Genomic_DNA"/>
</dbReference>
<keyword evidence="6 9" id="KW-0186">Copper</keyword>
<evidence type="ECO:0000259" key="10">
    <source>
        <dbReference type="Pfam" id="PF01179"/>
    </source>
</evidence>
<dbReference type="EC" id="1.4.3.-" evidence="9"/>
<dbReference type="GO" id="GO:0005886">
    <property type="term" value="C:plasma membrane"/>
    <property type="evidence" value="ECO:0007669"/>
    <property type="project" value="TreeGrafter"/>
</dbReference>
<feature type="modified residue" description="2',4',5'-topaquinone" evidence="8">
    <location>
        <position position="483"/>
    </location>
</feature>
<comment type="similarity">
    <text evidence="2 9">Belongs to the copper/topaquinone oxidase family.</text>
</comment>
<dbReference type="SUPFAM" id="SSF49998">
    <property type="entry name" value="Amine oxidase catalytic domain"/>
    <property type="match status" value="1"/>
</dbReference>
<dbReference type="InterPro" id="IPR036460">
    <property type="entry name" value="Cu_amine_oxidase_C_sf"/>
</dbReference>
<comment type="cofactor">
    <cofactor evidence="1">
        <name>Cu cation</name>
        <dbReference type="ChEBI" id="CHEBI:23378"/>
    </cofactor>
</comment>
<feature type="active site" description="Proton acceptor" evidence="7">
    <location>
        <position position="402"/>
    </location>
</feature>
<dbReference type="GO" id="GO:0009308">
    <property type="term" value="P:amine metabolic process"/>
    <property type="evidence" value="ECO:0007669"/>
    <property type="project" value="UniProtKB-UniRule"/>
</dbReference>
<dbReference type="SUPFAM" id="SSF54416">
    <property type="entry name" value="Amine oxidase N-terminal region"/>
    <property type="match status" value="2"/>
</dbReference>
<feature type="active site" description="Schiff-base intermediate with substrate; via topaquinone" evidence="7">
    <location>
        <position position="483"/>
    </location>
</feature>